<evidence type="ECO:0008006" key="8">
    <source>
        <dbReference type="Google" id="ProtNLM"/>
    </source>
</evidence>
<dbReference type="InterPro" id="IPR007588">
    <property type="entry name" value="Znf_FLYWCH"/>
</dbReference>
<gene>
    <name evidence="6" type="ORF">XAT740_LOCUS21122</name>
</gene>
<keyword evidence="2" id="KW-0863">Zinc-finger</keyword>
<reference evidence="6" key="1">
    <citation type="submission" date="2021-02" db="EMBL/GenBank/DDBJ databases">
        <authorList>
            <person name="Nowell W R."/>
        </authorList>
    </citation>
    <scope>NUCLEOTIDE SEQUENCE</scope>
</reference>
<name>A0A814T2I3_ADIRI</name>
<evidence type="ECO:0000256" key="1">
    <source>
        <dbReference type="ARBA" id="ARBA00022723"/>
    </source>
</evidence>
<dbReference type="GO" id="GO:0008270">
    <property type="term" value="F:zinc ion binding"/>
    <property type="evidence" value="ECO:0007669"/>
    <property type="project" value="UniProtKB-KW"/>
</dbReference>
<evidence type="ECO:0000256" key="3">
    <source>
        <dbReference type="ARBA" id="ARBA00022833"/>
    </source>
</evidence>
<proteinExistence type="predicted"/>
<keyword evidence="7" id="KW-1185">Reference proteome</keyword>
<dbReference type="Gene3D" id="2.20.25.240">
    <property type="match status" value="1"/>
</dbReference>
<dbReference type="Proteomes" id="UP000663828">
    <property type="component" value="Unassembled WGS sequence"/>
</dbReference>
<comment type="caution">
    <text evidence="6">The sequence shown here is derived from an EMBL/GenBank/DDBJ whole genome shotgun (WGS) entry which is preliminary data.</text>
</comment>
<evidence type="ECO:0000259" key="4">
    <source>
        <dbReference type="Pfam" id="PF04500"/>
    </source>
</evidence>
<dbReference type="Pfam" id="PF04500">
    <property type="entry name" value="FLYWCH"/>
    <property type="match status" value="1"/>
</dbReference>
<feature type="domain" description="FLYWCH-type" evidence="4">
    <location>
        <begin position="5"/>
        <end position="61"/>
    </location>
</feature>
<evidence type="ECO:0000259" key="5">
    <source>
        <dbReference type="Pfam" id="PF10551"/>
    </source>
</evidence>
<dbReference type="AlphaFoldDB" id="A0A814T2I3"/>
<protein>
    <recommendedName>
        <fullName evidence="8">FLYWCH-type domain-containing protein</fullName>
    </recommendedName>
</protein>
<evidence type="ECO:0000313" key="6">
    <source>
        <dbReference type="EMBL" id="CAF1154294.1"/>
    </source>
</evidence>
<dbReference type="EMBL" id="CAJNOR010001503">
    <property type="protein sequence ID" value="CAF1154294.1"/>
    <property type="molecule type" value="Genomic_DNA"/>
</dbReference>
<feature type="domain" description="MULE transposase" evidence="5">
    <location>
        <begin position="157"/>
        <end position="240"/>
    </location>
</feature>
<evidence type="ECO:0000256" key="2">
    <source>
        <dbReference type="ARBA" id="ARBA00022771"/>
    </source>
</evidence>
<keyword evidence="1" id="KW-0479">Metal-binding</keyword>
<sequence>MQRLESEKGEPMLGYEGYIYTKERKTEEKIIFRCQNRLCKGRCHTDPSMTIFIKKPTAHCHGPSIDQIPVIELKKKIKARAVISEEPTNAAAPLPKMATLQRTIRRQREAPTTMDNRISDELKKTHRGDNFILHEDDKLIIYTTSSNLSVLKICKHWFADGTFKVCPDDFYQLFTLHGLLKSQVVPLVYGLLIGKSASDYSQFFKRIMEEEDFNPDSILTDFESATINSIKSLFPNVSHKGKNNMKNEQ</sequence>
<dbReference type="InterPro" id="IPR018289">
    <property type="entry name" value="MULE_transposase_dom"/>
</dbReference>
<organism evidence="6 7">
    <name type="scientific">Adineta ricciae</name>
    <name type="common">Rotifer</name>
    <dbReference type="NCBI Taxonomy" id="249248"/>
    <lineage>
        <taxon>Eukaryota</taxon>
        <taxon>Metazoa</taxon>
        <taxon>Spiralia</taxon>
        <taxon>Gnathifera</taxon>
        <taxon>Rotifera</taxon>
        <taxon>Eurotatoria</taxon>
        <taxon>Bdelloidea</taxon>
        <taxon>Adinetida</taxon>
        <taxon>Adinetidae</taxon>
        <taxon>Adineta</taxon>
    </lineage>
</organism>
<keyword evidence="3" id="KW-0862">Zinc</keyword>
<accession>A0A814T2I3</accession>
<evidence type="ECO:0000313" key="7">
    <source>
        <dbReference type="Proteomes" id="UP000663828"/>
    </source>
</evidence>
<dbReference type="Pfam" id="PF10551">
    <property type="entry name" value="MULE"/>
    <property type="match status" value="1"/>
</dbReference>